<accession>A0A1V9XAL5</accession>
<evidence type="ECO:0000313" key="4">
    <source>
        <dbReference type="Proteomes" id="UP000192247"/>
    </source>
</evidence>
<gene>
    <name evidence="3" type="ORF">BIW11_01678</name>
</gene>
<dbReference type="AlphaFoldDB" id="A0A1V9XAL5"/>
<sequence>MLRKEPARTTVDIFDSASDPEVHDAEATATQKDINCSQQEGGSKPSVDDNSHLGPQQKPVSSRKSKLQDILRVFKWPQKRSTTRPRDTSSLSESEVKIYENALDTRKRKIDQLEVEKASLERFLFGERVRQLELKQERHELNEKVRNSELKIARLEEQLRAAESNNTKLQSQLDRTKFESDSVQQQILEVDTTPHDLLQEISEKSKTIQMLEANLRWMRATKEELLKQAEMTNTTSRRT</sequence>
<evidence type="ECO:0000313" key="3">
    <source>
        <dbReference type="EMBL" id="OQR70433.1"/>
    </source>
</evidence>
<proteinExistence type="predicted"/>
<keyword evidence="4" id="KW-1185">Reference proteome</keyword>
<reference evidence="3 4" key="1">
    <citation type="journal article" date="2017" name="Gigascience">
        <title>Draft genome of the honey bee ectoparasitic mite, Tropilaelaps mercedesae, is shaped by the parasitic life history.</title>
        <authorList>
            <person name="Dong X."/>
            <person name="Armstrong S.D."/>
            <person name="Xia D."/>
            <person name="Makepeace B.L."/>
            <person name="Darby A.C."/>
            <person name="Kadowaki T."/>
        </authorList>
    </citation>
    <scope>NUCLEOTIDE SEQUENCE [LARGE SCALE GENOMIC DNA]</scope>
    <source>
        <strain evidence="3">Wuxi-XJTLU</strain>
    </source>
</reference>
<dbReference type="Proteomes" id="UP000192247">
    <property type="component" value="Unassembled WGS sequence"/>
</dbReference>
<feature type="coiled-coil region" evidence="1">
    <location>
        <begin position="96"/>
        <end position="179"/>
    </location>
</feature>
<feature type="compositionally biased region" description="Polar residues" evidence="2">
    <location>
        <begin position="28"/>
        <end position="41"/>
    </location>
</feature>
<protein>
    <submittedName>
        <fullName evidence="3">Uncharacterized protein</fullName>
    </submittedName>
</protein>
<dbReference type="EMBL" id="MNPL01017591">
    <property type="protein sequence ID" value="OQR70433.1"/>
    <property type="molecule type" value="Genomic_DNA"/>
</dbReference>
<comment type="caution">
    <text evidence="3">The sequence shown here is derived from an EMBL/GenBank/DDBJ whole genome shotgun (WGS) entry which is preliminary data.</text>
</comment>
<evidence type="ECO:0000256" key="1">
    <source>
        <dbReference type="SAM" id="Coils"/>
    </source>
</evidence>
<keyword evidence="1" id="KW-0175">Coiled coil</keyword>
<evidence type="ECO:0000256" key="2">
    <source>
        <dbReference type="SAM" id="MobiDB-lite"/>
    </source>
</evidence>
<organism evidence="3 4">
    <name type="scientific">Tropilaelaps mercedesae</name>
    <dbReference type="NCBI Taxonomy" id="418985"/>
    <lineage>
        <taxon>Eukaryota</taxon>
        <taxon>Metazoa</taxon>
        <taxon>Ecdysozoa</taxon>
        <taxon>Arthropoda</taxon>
        <taxon>Chelicerata</taxon>
        <taxon>Arachnida</taxon>
        <taxon>Acari</taxon>
        <taxon>Parasitiformes</taxon>
        <taxon>Mesostigmata</taxon>
        <taxon>Gamasina</taxon>
        <taxon>Dermanyssoidea</taxon>
        <taxon>Laelapidae</taxon>
        <taxon>Tropilaelaps</taxon>
    </lineage>
</organism>
<name>A0A1V9XAL5_9ACAR</name>
<feature type="region of interest" description="Disordered" evidence="2">
    <location>
        <begin position="1"/>
        <end position="67"/>
    </location>
</feature>
<dbReference type="InParanoid" id="A0A1V9XAL5"/>